<keyword evidence="4 6" id="KW-0732">Signal</keyword>
<organism evidence="7 8">
    <name type="scientific">Brassicogethes aeneus</name>
    <name type="common">Rape pollen beetle</name>
    <name type="synonym">Meligethes aeneus</name>
    <dbReference type="NCBI Taxonomy" id="1431903"/>
    <lineage>
        <taxon>Eukaryota</taxon>
        <taxon>Metazoa</taxon>
        <taxon>Ecdysozoa</taxon>
        <taxon>Arthropoda</taxon>
        <taxon>Hexapoda</taxon>
        <taxon>Insecta</taxon>
        <taxon>Pterygota</taxon>
        <taxon>Neoptera</taxon>
        <taxon>Endopterygota</taxon>
        <taxon>Coleoptera</taxon>
        <taxon>Polyphaga</taxon>
        <taxon>Cucujiformia</taxon>
        <taxon>Nitidulidae</taxon>
        <taxon>Meligethinae</taxon>
        <taxon>Brassicogethes</taxon>
    </lineage>
</organism>
<feature type="signal peptide" evidence="6">
    <location>
        <begin position="1"/>
        <end position="18"/>
    </location>
</feature>
<evidence type="ECO:0000256" key="6">
    <source>
        <dbReference type="SAM" id="SignalP"/>
    </source>
</evidence>
<dbReference type="EMBL" id="OV121140">
    <property type="protein sequence ID" value="CAH0564446.1"/>
    <property type="molecule type" value="Genomic_DNA"/>
</dbReference>
<dbReference type="SUPFAM" id="SSF63825">
    <property type="entry name" value="YWTD domain"/>
    <property type="match status" value="1"/>
</dbReference>
<evidence type="ECO:0000256" key="4">
    <source>
        <dbReference type="ARBA" id="ARBA00022729"/>
    </source>
</evidence>
<accession>A0A9P0FNC6</accession>
<evidence type="ECO:0000256" key="1">
    <source>
        <dbReference type="ARBA" id="ARBA00004613"/>
    </source>
</evidence>
<comment type="similarity">
    <text evidence="2">Belongs to the major royal jelly protein family.</text>
</comment>
<dbReference type="GO" id="GO:0005576">
    <property type="term" value="C:extracellular region"/>
    <property type="evidence" value="ECO:0007669"/>
    <property type="project" value="UniProtKB-SubCell"/>
</dbReference>
<dbReference type="Gene3D" id="2.120.10.30">
    <property type="entry name" value="TolB, C-terminal domain"/>
    <property type="match status" value="1"/>
</dbReference>
<dbReference type="AlphaFoldDB" id="A0A9P0FNC6"/>
<protein>
    <submittedName>
        <fullName evidence="7">Uncharacterized protein</fullName>
    </submittedName>
</protein>
<dbReference type="OrthoDB" id="8184345at2759"/>
<keyword evidence="5" id="KW-0325">Glycoprotein</keyword>
<evidence type="ECO:0000256" key="5">
    <source>
        <dbReference type="ARBA" id="ARBA00023180"/>
    </source>
</evidence>
<keyword evidence="8" id="KW-1185">Reference proteome</keyword>
<comment type="subcellular location">
    <subcellularLocation>
        <location evidence="1">Secreted</location>
    </subcellularLocation>
</comment>
<evidence type="ECO:0000313" key="8">
    <source>
        <dbReference type="Proteomes" id="UP001154078"/>
    </source>
</evidence>
<keyword evidence="3" id="KW-0964">Secreted</keyword>
<evidence type="ECO:0000256" key="2">
    <source>
        <dbReference type="ARBA" id="ARBA00009127"/>
    </source>
</evidence>
<dbReference type="Pfam" id="PF03022">
    <property type="entry name" value="MRJP"/>
    <property type="match status" value="1"/>
</dbReference>
<dbReference type="PANTHER" id="PTHR10009:SF7">
    <property type="entry name" value="GH10609P-RELATED"/>
    <property type="match status" value="1"/>
</dbReference>
<name>A0A9P0FNC6_BRAAE</name>
<proteinExistence type="inferred from homology"/>
<evidence type="ECO:0000313" key="7">
    <source>
        <dbReference type="EMBL" id="CAH0564446.1"/>
    </source>
</evidence>
<sequence>MRCLLVFVILVCLPGIFNYQGRNDVVPKIVIDNVNYFLHNTEKEALHWFCLVLGICSTNVSFAQKQPQLHVKYGWGQLEFDWQSQSQRQEYISNRKYIPGISAPIDVDVYYSPDGNQYNKIFVTIPRFQEGVPIGLGTVTDNKSDGNPIITPYPNWSWHLNSEQCNLNRIVSVYRIKIDECGRLWVLDNGRLVDTIICPPQILVFDLKTNKLLSSYEIPRSQYEKRSIFVTPIVDVRNQCRDTFVYAADCQANALVVYDYNNGNSWRVTDKTFYPYPDYGTYNILGHSFDLMDGILGMDLEPLNRGDRKLFYQAMSSPTLNWVYTSDLKNQSRFASDSGSSPQIFHTYRARRDTQSAAMAIDKDGISYSGLMSEVQLICWNTQAPEYGPKFWEVVANNKETLQFISGIKVINNYKKNYQELWAVTSRFQRVADGSIDVNDVNFRILVEKVDDITFSTRCKKRGPSGPPGGGYGLFRP</sequence>
<dbReference type="PANTHER" id="PTHR10009">
    <property type="entry name" value="PROTEIN YELLOW-RELATED"/>
    <property type="match status" value="1"/>
</dbReference>
<evidence type="ECO:0000256" key="3">
    <source>
        <dbReference type="ARBA" id="ARBA00022525"/>
    </source>
</evidence>
<feature type="chain" id="PRO_5040151146" evidence="6">
    <location>
        <begin position="19"/>
        <end position="477"/>
    </location>
</feature>
<dbReference type="FunFam" id="2.120.10.30:FF:000045">
    <property type="entry name" value="Blast:Protein yellow"/>
    <property type="match status" value="1"/>
</dbReference>
<dbReference type="InterPro" id="IPR017996">
    <property type="entry name" value="MRJP/yellow-related"/>
</dbReference>
<dbReference type="PRINTS" id="PR01366">
    <property type="entry name" value="ROYALJELLY"/>
</dbReference>
<reference evidence="7" key="1">
    <citation type="submission" date="2021-12" db="EMBL/GenBank/DDBJ databases">
        <authorList>
            <person name="King R."/>
        </authorList>
    </citation>
    <scope>NUCLEOTIDE SEQUENCE</scope>
</reference>
<dbReference type="Proteomes" id="UP001154078">
    <property type="component" value="Chromosome 9"/>
</dbReference>
<dbReference type="InterPro" id="IPR011042">
    <property type="entry name" value="6-blade_b-propeller_TolB-like"/>
</dbReference>
<gene>
    <name evidence="7" type="ORF">MELIAE_LOCUS13006</name>
</gene>